<dbReference type="EMBL" id="JAQQWI010000024">
    <property type="protein sequence ID" value="KAK7994398.1"/>
    <property type="molecule type" value="Genomic_DNA"/>
</dbReference>
<evidence type="ECO:0000259" key="1">
    <source>
        <dbReference type="Pfam" id="PF07993"/>
    </source>
</evidence>
<protein>
    <recommendedName>
        <fullName evidence="1">Thioester reductase (TE) domain-containing protein</fullName>
    </recommendedName>
</protein>
<reference evidence="2 3" key="1">
    <citation type="submission" date="2023-01" db="EMBL/GenBank/DDBJ databases">
        <title>Analysis of 21 Apiospora genomes using comparative genomics revels a genus with tremendous synthesis potential of carbohydrate active enzymes and secondary metabolites.</title>
        <authorList>
            <person name="Sorensen T."/>
        </authorList>
    </citation>
    <scope>NUCLEOTIDE SEQUENCE [LARGE SCALE GENOMIC DNA]</scope>
    <source>
        <strain evidence="2 3">CBS 20057</strain>
    </source>
</reference>
<dbReference type="InterPro" id="IPR013120">
    <property type="entry name" value="FAR_NAD-bd"/>
</dbReference>
<evidence type="ECO:0000313" key="2">
    <source>
        <dbReference type="EMBL" id="KAK7994398.1"/>
    </source>
</evidence>
<feature type="domain" description="Thioester reductase (TE)" evidence="1">
    <location>
        <begin position="30"/>
        <end position="111"/>
    </location>
</feature>
<gene>
    <name evidence="2" type="ORF">PG991_015986</name>
</gene>
<dbReference type="SUPFAM" id="SSF51735">
    <property type="entry name" value="NAD(P)-binding Rossmann-fold domains"/>
    <property type="match status" value="1"/>
</dbReference>
<dbReference type="Gene3D" id="3.40.50.720">
    <property type="entry name" value="NAD(P)-binding Rossmann-like Domain"/>
    <property type="match status" value="1"/>
</dbReference>
<organism evidence="2 3">
    <name type="scientific">Apiospora marii</name>
    <dbReference type="NCBI Taxonomy" id="335849"/>
    <lineage>
        <taxon>Eukaryota</taxon>
        <taxon>Fungi</taxon>
        <taxon>Dikarya</taxon>
        <taxon>Ascomycota</taxon>
        <taxon>Pezizomycotina</taxon>
        <taxon>Sordariomycetes</taxon>
        <taxon>Xylariomycetidae</taxon>
        <taxon>Amphisphaeriales</taxon>
        <taxon>Apiosporaceae</taxon>
        <taxon>Apiospora</taxon>
    </lineage>
</organism>
<dbReference type="InterPro" id="IPR036291">
    <property type="entry name" value="NAD(P)-bd_dom_sf"/>
</dbReference>
<dbReference type="Pfam" id="PF07993">
    <property type="entry name" value="NAD_binding_4"/>
    <property type="match status" value="1"/>
</dbReference>
<evidence type="ECO:0000313" key="3">
    <source>
        <dbReference type="Proteomes" id="UP001396898"/>
    </source>
</evidence>
<keyword evidence="3" id="KW-1185">Reference proteome</keyword>
<dbReference type="Proteomes" id="UP001396898">
    <property type="component" value="Unassembled WGS sequence"/>
</dbReference>
<accession>A0ABR1R081</accession>
<sequence length="253" mass="26492">MAIKPASLLSRPPPSPLGPALVAPGRLVHIDGYVASKWASEVLIEKAAMAAAARGMAAHIYRLSNVTGPDAPGLDLMHNLLRVSRAVRAVPRLTGWSGRFDFIRVEAAAEALGRRVAGVGLSLGTPADGMRSGGISEDANGGSDDVDMMKGEEHMIAPGRERNQDGTNSSVVDGGGDGLVEFLHLTGETLVPVAELKNHLERETGESFEELGLEDWLPAAARSGLPEPVGVFLSTLVGEGMGPFLPNVESSIF</sequence>
<comment type="caution">
    <text evidence="2">The sequence shown here is derived from an EMBL/GenBank/DDBJ whole genome shotgun (WGS) entry which is preliminary data.</text>
</comment>
<name>A0ABR1R081_9PEZI</name>
<proteinExistence type="predicted"/>